<dbReference type="PANTHER" id="PTHR11804:SF56">
    <property type="entry name" value="THIMET OLIGOPEPTIDASE 1"/>
    <property type="match status" value="1"/>
</dbReference>
<dbReference type="InterPro" id="IPR047655">
    <property type="entry name" value="Transpos_IS630-like"/>
</dbReference>
<protein>
    <submittedName>
        <fullName evidence="12">Thimet oligopeptidase 1</fullName>
    </submittedName>
</protein>
<evidence type="ECO:0000256" key="1">
    <source>
        <dbReference type="ARBA" id="ARBA00006040"/>
    </source>
</evidence>
<keyword evidence="6 7" id="KW-0482">Metalloprotease</keyword>
<keyword evidence="5 7" id="KW-0862">Zinc</keyword>
<dbReference type="Gene3D" id="3.30.420.10">
    <property type="entry name" value="Ribonuclease H-like superfamily/Ribonuclease H"/>
    <property type="match status" value="1"/>
</dbReference>
<dbReference type="Pfam" id="PF01498">
    <property type="entry name" value="HTH_Tnp_Tc3_2"/>
    <property type="match status" value="1"/>
</dbReference>
<evidence type="ECO:0000256" key="5">
    <source>
        <dbReference type="ARBA" id="ARBA00022833"/>
    </source>
</evidence>
<dbReference type="GO" id="GO:0015074">
    <property type="term" value="P:DNA integration"/>
    <property type="evidence" value="ECO:0007669"/>
    <property type="project" value="InterPro"/>
</dbReference>
<comment type="similarity">
    <text evidence="1 7">Belongs to the peptidase M3 family.</text>
</comment>
<evidence type="ECO:0000256" key="4">
    <source>
        <dbReference type="ARBA" id="ARBA00022801"/>
    </source>
</evidence>
<dbReference type="InterPro" id="IPR057667">
    <property type="entry name" value="HTH_SB"/>
</dbReference>
<dbReference type="GO" id="GO:0006508">
    <property type="term" value="P:proteolysis"/>
    <property type="evidence" value="ECO:0007669"/>
    <property type="project" value="UniProtKB-KW"/>
</dbReference>
<feature type="domain" description="Peptidase M3A/M3B catalytic" evidence="8">
    <location>
        <begin position="104"/>
        <end position="427"/>
    </location>
</feature>
<dbReference type="InterPro" id="IPR002492">
    <property type="entry name" value="Transposase_Tc1-like"/>
</dbReference>
<evidence type="ECO:0000256" key="7">
    <source>
        <dbReference type="RuleBase" id="RU003435"/>
    </source>
</evidence>
<evidence type="ECO:0000313" key="12">
    <source>
        <dbReference type="Ensembl" id="ENSSRHP00000073674.1"/>
    </source>
</evidence>
<evidence type="ECO:0000259" key="11">
    <source>
        <dbReference type="Pfam" id="PF25787"/>
    </source>
</evidence>
<reference evidence="12" key="1">
    <citation type="submission" date="2025-08" db="UniProtKB">
        <authorList>
            <consortium name="Ensembl"/>
        </authorList>
    </citation>
    <scope>IDENTIFICATION</scope>
</reference>
<dbReference type="SUPFAM" id="SSF46689">
    <property type="entry name" value="Homeodomain-like"/>
    <property type="match status" value="1"/>
</dbReference>
<dbReference type="Proteomes" id="UP000472270">
    <property type="component" value="Unassembled WGS sequence"/>
</dbReference>
<proteinExistence type="inferred from homology"/>
<evidence type="ECO:0000256" key="6">
    <source>
        <dbReference type="ARBA" id="ARBA00023049"/>
    </source>
</evidence>
<dbReference type="Ensembl" id="ENSSRHT00000075683.1">
    <property type="protein sequence ID" value="ENSSRHP00000073674.1"/>
    <property type="gene ID" value="ENSSRHG00000036632.1"/>
</dbReference>
<dbReference type="GO" id="GO:0003677">
    <property type="term" value="F:DNA binding"/>
    <property type="evidence" value="ECO:0007669"/>
    <property type="project" value="InterPro"/>
</dbReference>
<dbReference type="PANTHER" id="PTHR11804">
    <property type="entry name" value="PROTEASE M3 THIMET OLIGOPEPTIDASE-RELATED"/>
    <property type="match status" value="1"/>
</dbReference>
<name>A0A673L5R2_9TELE</name>
<feature type="domain" description="Transposase Tc1-like" evidence="9">
    <location>
        <begin position="500"/>
        <end position="571"/>
    </location>
</feature>
<evidence type="ECO:0000256" key="3">
    <source>
        <dbReference type="ARBA" id="ARBA00022723"/>
    </source>
</evidence>
<dbReference type="AlphaFoldDB" id="A0A673L5R2"/>
<feature type="domain" description="Sleeping Beauty transposase HTH" evidence="11">
    <location>
        <begin position="433"/>
        <end position="484"/>
    </location>
</feature>
<evidence type="ECO:0000259" key="9">
    <source>
        <dbReference type="Pfam" id="PF01498"/>
    </source>
</evidence>
<dbReference type="GO" id="GO:0006518">
    <property type="term" value="P:peptide metabolic process"/>
    <property type="evidence" value="ECO:0007669"/>
    <property type="project" value="TreeGrafter"/>
</dbReference>
<dbReference type="GO" id="GO:0004222">
    <property type="term" value="F:metalloendopeptidase activity"/>
    <property type="evidence" value="ECO:0007669"/>
    <property type="project" value="InterPro"/>
</dbReference>
<dbReference type="InterPro" id="IPR024080">
    <property type="entry name" value="Neurolysin/TOP_N"/>
</dbReference>
<dbReference type="GO" id="GO:0005758">
    <property type="term" value="C:mitochondrial intermembrane space"/>
    <property type="evidence" value="ECO:0007669"/>
    <property type="project" value="TreeGrafter"/>
</dbReference>
<dbReference type="InterPro" id="IPR036397">
    <property type="entry name" value="RNaseH_sf"/>
</dbReference>
<keyword evidence="13" id="KW-1185">Reference proteome</keyword>
<evidence type="ECO:0000313" key="13">
    <source>
        <dbReference type="Proteomes" id="UP000472270"/>
    </source>
</evidence>
<dbReference type="GO" id="GO:0046872">
    <property type="term" value="F:metal ion binding"/>
    <property type="evidence" value="ECO:0007669"/>
    <property type="project" value="UniProtKB-UniRule"/>
</dbReference>
<dbReference type="Gene3D" id="1.10.1370.40">
    <property type="match status" value="1"/>
</dbReference>
<dbReference type="GO" id="GO:0006313">
    <property type="term" value="P:DNA transposition"/>
    <property type="evidence" value="ECO:0007669"/>
    <property type="project" value="InterPro"/>
</dbReference>
<dbReference type="InterPro" id="IPR045090">
    <property type="entry name" value="Pept_M3A_M3B"/>
</dbReference>
<keyword evidence="3 7" id="KW-0479">Metal-binding</keyword>
<dbReference type="InterPro" id="IPR001567">
    <property type="entry name" value="Pept_M3A_M3B_dom"/>
</dbReference>
<dbReference type="SUPFAM" id="SSF55486">
    <property type="entry name" value="Metalloproteases ('zincins'), catalytic domain"/>
    <property type="match status" value="1"/>
</dbReference>
<dbReference type="InterPro" id="IPR009057">
    <property type="entry name" value="Homeodomain-like_sf"/>
</dbReference>
<dbReference type="NCBIfam" id="NF033545">
    <property type="entry name" value="transpos_IS630"/>
    <property type="match status" value="1"/>
</dbReference>
<dbReference type="Pfam" id="PF13358">
    <property type="entry name" value="DDE_3"/>
    <property type="match status" value="1"/>
</dbReference>
<evidence type="ECO:0000259" key="10">
    <source>
        <dbReference type="Pfam" id="PF13358"/>
    </source>
</evidence>
<dbReference type="Pfam" id="PF25787">
    <property type="entry name" value="HTH_SB"/>
    <property type="match status" value="1"/>
</dbReference>
<organism evidence="12 13">
    <name type="scientific">Sinocyclocheilus rhinocerous</name>
    <dbReference type="NCBI Taxonomy" id="307959"/>
    <lineage>
        <taxon>Eukaryota</taxon>
        <taxon>Metazoa</taxon>
        <taxon>Chordata</taxon>
        <taxon>Craniata</taxon>
        <taxon>Vertebrata</taxon>
        <taxon>Euteleostomi</taxon>
        <taxon>Actinopterygii</taxon>
        <taxon>Neopterygii</taxon>
        <taxon>Teleostei</taxon>
        <taxon>Ostariophysi</taxon>
        <taxon>Cypriniformes</taxon>
        <taxon>Cyprinidae</taxon>
        <taxon>Cyprininae</taxon>
        <taxon>Sinocyclocheilus</taxon>
    </lineage>
</organism>
<evidence type="ECO:0000259" key="8">
    <source>
        <dbReference type="Pfam" id="PF01432"/>
    </source>
</evidence>
<evidence type="ECO:0000256" key="2">
    <source>
        <dbReference type="ARBA" id="ARBA00022670"/>
    </source>
</evidence>
<keyword evidence="2 7" id="KW-0645">Protease</keyword>
<dbReference type="FunFam" id="3.40.390.10:FF:000006">
    <property type="entry name" value="Thimet oligopeptidase 1"/>
    <property type="match status" value="1"/>
</dbReference>
<dbReference type="Gene3D" id="1.20.1050.40">
    <property type="entry name" value="Endopeptidase. Chain P, domain 1"/>
    <property type="match status" value="1"/>
</dbReference>
<dbReference type="InterPro" id="IPR038717">
    <property type="entry name" value="Tc1-like_DDE_dom"/>
</dbReference>
<comment type="cofactor">
    <cofactor evidence="7">
        <name>Zn(2+)</name>
        <dbReference type="ChEBI" id="CHEBI:29105"/>
    </cofactor>
    <text evidence="7">Binds 1 zinc ion.</text>
</comment>
<dbReference type="Pfam" id="PF01432">
    <property type="entry name" value="Peptidase_M3"/>
    <property type="match status" value="1"/>
</dbReference>
<reference evidence="12" key="2">
    <citation type="submission" date="2025-09" db="UniProtKB">
        <authorList>
            <consortium name="Ensembl"/>
        </authorList>
    </citation>
    <scope>IDENTIFICATION</scope>
</reference>
<accession>A0A673L5R2</accession>
<sequence length="771" mass="88738">SQLTEELTAKTKKVYDMVGALDVSSVSYENTLKALADVEVEYTGISSYFFKYTLLKKTVVYTSYCILIYSINWGLPEDFLNSLEKDESGKLKLTLKYPHYFPTMKKCFVPETRKKLEEAFNSRCKQENSAILKELVELRSQKSSLLGFSTHADFVLEMNMAKTSKTVATFLEDLAHKLKPLGEQERAVILKLKEQESQKRNLPFTGELHAWDTRYYMTQVEETQYAVDQNQLKEYFPMEVVTKGLLDIYQELLNLSFQKVEGTPVWHDDVTLYCVKDRTSGQVIGQFYLDLFPSETIGLCKKMNIIYNVITFNPQPGQTVKQMAVAAMVANFSKPTADAPSLLQHDEVETYFHEFGHVMHQLCAQTNFAMFSGTHVERDFVEAPSQMLENWVWEKEPLQRMSKHYKTGNPIPEELLDKLMKSRLANTEQMRIMRSKELPEELRDRIVARHRSGQGYKKISAALKVPKSTVASIILKWKTFGTTRTLPRAGHPAKLSYRGRRALVRDVKKNPKITVAELQRRSREMGESCRKSTITAALHQSGLYGRVARQKPLLSARHMKTRMEFAKKHLKDSKMVRNKILWSDETKTELFGLNSKRYVWRKPGTAHHLSNTVPTVKHGGGSIMLWGCFSAAGTGRLVAIEGKMNAAKYRDILDENLLQSAQDLRLGQRFTFQQDNDPKHTAKITKEWLHNNSVTVLEWPSQSPDLNPIEHLWRDLKMAVHQRLPSNLTELERICKEEWQRIPKSRCEKLVASFPKRLMAVLDQKDASTKY</sequence>
<keyword evidence="4 7" id="KW-0378">Hydrolase</keyword>
<feature type="domain" description="Tc1-like transposase DDE" evidence="10">
    <location>
        <begin position="580"/>
        <end position="731"/>
    </location>
</feature>